<dbReference type="EMBL" id="JAAGME010001126">
    <property type="protein sequence ID" value="NEB70716.1"/>
    <property type="molecule type" value="Genomic_DNA"/>
</dbReference>
<reference evidence="2 3" key="1">
    <citation type="submission" date="2020-01" db="EMBL/GenBank/DDBJ databases">
        <title>Insect and environment-associated Actinomycetes.</title>
        <authorList>
            <person name="Currrie C."/>
            <person name="Chevrette M."/>
            <person name="Carlson C."/>
            <person name="Stubbendieck R."/>
            <person name="Wendt-Pienkowski E."/>
        </authorList>
    </citation>
    <scope>NUCLEOTIDE SEQUENCE [LARGE SCALE GENOMIC DNA]</scope>
    <source>
        <strain evidence="2 3">SID14438</strain>
    </source>
</reference>
<dbReference type="AlphaFoldDB" id="A0A6N9VD71"/>
<evidence type="ECO:0000313" key="2">
    <source>
        <dbReference type="EMBL" id="NEB70716.1"/>
    </source>
</evidence>
<accession>A0A6N9VD71</accession>
<feature type="region of interest" description="Disordered" evidence="1">
    <location>
        <begin position="1"/>
        <end position="67"/>
    </location>
</feature>
<evidence type="ECO:0000256" key="1">
    <source>
        <dbReference type="SAM" id="MobiDB-lite"/>
    </source>
</evidence>
<feature type="non-terminal residue" evidence="2">
    <location>
        <position position="1"/>
    </location>
</feature>
<feature type="compositionally biased region" description="Gly residues" evidence="1">
    <location>
        <begin position="14"/>
        <end position="23"/>
    </location>
</feature>
<dbReference type="Proteomes" id="UP000471648">
    <property type="component" value="Unassembled WGS sequence"/>
</dbReference>
<name>A0A6N9VD71_STRMI</name>
<dbReference type="RefSeq" id="WP_164358382.1">
    <property type="nucleotide sequence ID" value="NZ_JAAGME010001126.1"/>
</dbReference>
<protein>
    <submittedName>
        <fullName evidence="2">Uncharacterized protein</fullName>
    </submittedName>
</protein>
<feature type="non-terminal residue" evidence="2">
    <location>
        <position position="67"/>
    </location>
</feature>
<comment type="caution">
    <text evidence="2">The sequence shown here is derived from an EMBL/GenBank/DDBJ whole genome shotgun (WGS) entry which is preliminary data.</text>
</comment>
<proteinExistence type="predicted"/>
<gene>
    <name evidence="2" type="ORF">G3I39_27180</name>
</gene>
<evidence type="ECO:0000313" key="3">
    <source>
        <dbReference type="Proteomes" id="UP000471648"/>
    </source>
</evidence>
<sequence>QGGQSFPGQEPQRQGGGLSGAFGNGARLGARGQGDAPGRTEPGQPNLFGHGAPASPGQNGRSNAFAP</sequence>
<organism evidence="2 3">
    <name type="scientific">Streptomyces microflavus</name>
    <name type="common">Streptomyces lipmanii</name>
    <dbReference type="NCBI Taxonomy" id="1919"/>
    <lineage>
        <taxon>Bacteria</taxon>
        <taxon>Bacillati</taxon>
        <taxon>Actinomycetota</taxon>
        <taxon>Actinomycetes</taxon>
        <taxon>Kitasatosporales</taxon>
        <taxon>Streptomycetaceae</taxon>
        <taxon>Streptomyces</taxon>
    </lineage>
</organism>
<feature type="compositionally biased region" description="Polar residues" evidence="1">
    <location>
        <begin position="56"/>
        <end position="67"/>
    </location>
</feature>